<sequence length="552" mass="60332">MFNAGAMEEAFSVSGNIVDVLNRRIFAGTLDIEQGRIARIREDNTIYGQYICPGFIDAHVHVESSLLTPAEFARLAVVHGTVATVSDPHEIANVLGIAGVEFMLENASRVPFKFFFGAPSCVPATRFETAGAVLDVHAVEQLLQKKDIWYLSEMMNFPGVLQQDPEVMGKIALARQYGKPVDGHAPGLRGEQARRYAEAGISTDHECTTLEEAQDKLNAGMHIIIREGSAARNFDALIPLLKAFPDRIMFCSDDKHPDSLIAGHINELVKRAFSKGHLLFDVLRAACLNPIRHYKLPVGCLQIGDPADFIVLDNFERLHILATYVEGKLVAREGKSLIPSVSSPAPNHFHPPKLKQEDLEVKAPSGSPCSIRVIEAIDGQIVTGAAQAFARIHDGKIISDTQQDILKLVVINRYKTARPAIAFIRGFGLKRGAIASSVAHDSHNLIAVGVNDEMILKAIQAIVPHGGGLSVVHEHRQLVLPLPVAGLMSAEDGYAVARKYEQLDAEAKALGSKLRAPFMTLSFMALLVIPRLKLSDQGLFDGEQFRFTNLFI</sequence>
<dbReference type="Pfam" id="PF01979">
    <property type="entry name" value="Amidohydro_1"/>
    <property type="match status" value="1"/>
</dbReference>
<gene>
    <name evidence="6" type="primary">ade</name>
    <name evidence="9" type="ORF">BXY57_0639</name>
</gene>
<dbReference type="EMBL" id="PGFG01000001">
    <property type="protein sequence ID" value="PJJ75071.1"/>
    <property type="molecule type" value="Genomic_DNA"/>
</dbReference>
<dbReference type="AlphaFoldDB" id="A0A2M9CT78"/>
<keyword evidence="3 6" id="KW-0378">Hydrolase</keyword>
<comment type="cofactor">
    <cofactor evidence="6">
        <name>Mn(2+)</name>
        <dbReference type="ChEBI" id="CHEBI:29035"/>
    </cofactor>
</comment>
<protein>
    <recommendedName>
        <fullName evidence="2 6">Adenine deaminase</fullName>
        <shortName evidence="6">Adenase</shortName>
        <shortName evidence="6">Adenine aminase</shortName>
        <ecNumber evidence="2 6">3.5.4.2</ecNumber>
    </recommendedName>
</protein>
<dbReference type="Proteomes" id="UP000230000">
    <property type="component" value="Unassembled WGS sequence"/>
</dbReference>
<evidence type="ECO:0000313" key="10">
    <source>
        <dbReference type="Proteomes" id="UP000230000"/>
    </source>
</evidence>
<dbReference type="HAMAP" id="MF_01518">
    <property type="entry name" value="Adenine_deamin"/>
    <property type="match status" value="1"/>
</dbReference>
<dbReference type="GO" id="GO:0006146">
    <property type="term" value="P:adenine catabolic process"/>
    <property type="evidence" value="ECO:0007669"/>
    <property type="project" value="InterPro"/>
</dbReference>
<dbReference type="PANTHER" id="PTHR11113">
    <property type="entry name" value="N-ACETYLGLUCOSAMINE-6-PHOSPHATE DEACETYLASE"/>
    <property type="match status" value="1"/>
</dbReference>
<evidence type="ECO:0000256" key="6">
    <source>
        <dbReference type="HAMAP-Rule" id="MF_01518"/>
    </source>
</evidence>
<dbReference type="Pfam" id="PF13382">
    <property type="entry name" value="Adenine_deam_C"/>
    <property type="match status" value="1"/>
</dbReference>
<dbReference type="GO" id="GO:0000034">
    <property type="term" value="F:adenine deaminase activity"/>
    <property type="evidence" value="ECO:0007669"/>
    <property type="project" value="UniProtKB-UniRule"/>
</dbReference>
<dbReference type="SUPFAM" id="SSF51556">
    <property type="entry name" value="Metallo-dependent hydrolases"/>
    <property type="match status" value="1"/>
</dbReference>
<reference evidence="9 10" key="1">
    <citation type="submission" date="2017-11" db="EMBL/GenBank/DDBJ databases">
        <title>Genomic Encyclopedia of Archaeal and Bacterial Type Strains, Phase II (KMG-II): From Individual Species to Whole Genera.</title>
        <authorList>
            <person name="Goeker M."/>
        </authorList>
    </citation>
    <scope>NUCLEOTIDE SEQUENCE [LARGE SCALE GENOMIC DNA]</scope>
    <source>
        <strain evidence="9 10">DSM 27268</strain>
    </source>
</reference>
<comment type="caution">
    <text evidence="9">The sequence shown here is derived from an EMBL/GenBank/DDBJ whole genome shotgun (WGS) entry which is preliminary data.</text>
</comment>
<evidence type="ECO:0000256" key="1">
    <source>
        <dbReference type="ARBA" id="ARBA00006773"/>
    </source>
</evidence>
<comment type="catalytic activity">
    <reaction evidence="5 6">
        <text>adenine + H2O + H(+) = hypoxanthine + NH4(+)</text>
        <dbReference type="Rhea" id="RHEA:23688"/>
        <dbReference type="ChEBI" id="CHEBI:15377"/>
        <dbReference type="ChEBI" id="CHEBI:15378"/>
        <dbReference type="ChEBI" id="CHEBI:16708"/>
        <dbReference type="ChEBI" id="CHEBI:17368"/>
        <dbReference type="ChEBI" id="CHEBI:28938"/>
        <dbReference type="EC" id="3.5.4.2"/>
    </reaction>
</comment>
<keyword evidence="4 6" id="KW-0464">Manganese</keyword>
<evidence type="ECO:0000256" key="4">
    <source>
        <dbReference type="ARBA" id="ARBA00023211"/>
    </source>
</evidence>
<dbReference type="InterPro" id="IPR006680">
    <property type="entry name" value="Amidohydro-rel"/>
</dbReference>
<evidence type="ECO:0000259" key="7">
    <source>
        <dbReference type="Pfam" id="PF01979"/>
    </source>
</evidence>
<organism evidence="9 10">
    <name type="scientific">Thermoflavifilum aggregans</name>
    <dbReference type="NCBI Taxonomy" id="454188"/>
    <lineage>
        <taxon>Bacteria</taxon>
        <taxon>Pseudomonadati</taxon>
        <taxon>Bacteroidota</taxon>
        <taxon>Chitinophagia</taxon>
        <taxon>Chitinophagales</taxon>
        <taxon>Chitinophagaceae</taxon>
        <taxon>Thermoflavifilum</taxon>
    </lineage>
</organism>
<dbReference type="SUPFAM" id="SSF51338">
    <property type="entry name" value="Composite domain of metallo-dependent hydrolases"/>
    <property type="match status" value="1"/>
</dbReference>
<dbReference type="InterPro" id="IPR032466">
    <property type="entry name" value="Metal_Hydrolase"/>
</dbReference>
<accession>A0A2M9CT78</accession>
<evidence type="ECO:0000256" key="2">
    <source>
        <dbReference type="ARBA" id="ARBA00012782"/>
    </source>
</evidence>
<dbReference type="CDD" id="cd01295">
    <property type="entry name" value="AdeC"/>
    <property type="match status" value="1"/>
</dbReference>
<evidence type="ECO:0000256" key="3">
    <source>
        <dbReference type="ARBA" id="ARBA00022801"/>
    </source>
</evidence>
<proteinExistence type="inferred from homology"/>
<dbReference type="EC" id="3.5.4.2" evidence="2 6"/>
<comment type="similarity">
    <text evidence="1 6">Belongs to the metallo-dependent hydrolases superfamily. Adenine deaminase family.</text>
</comment>
<dbReference type="InterPro" id="IPR006679">
    <property type="entry name" value="Adenine_deam"/>
</dbReference>
<dbReference type="Gene3D" id="3.20.20.140">
    <property type="entry name" value="Metal-dependent hydrolases"/>
    <property type="match status" value="1"/>
</dbReference>
<evidence type="ECO:0000259" key="8">
    <source>
        <dbReference type="Pfam" id="PF13382"/>
    </source>
</evidence>
<feature type="domain" description="Adenine deaminase C-terminal" evidence="8">
    <location>
        <begin position="380"/>
        <end position="545"/>
    </location>
</feature>
<keyword evidence="10" id="KW-1185">Reference proteome</keyword>
<dbReference type="NCBIfam" id="TIGR01178">
    <property type="entry name" value="ade"/>
    <property type="match status" value="1"/>
</dbReference>
<dbReference type="InterPro" id="IPR011059">
    <property type="entry name" value="Metal-dep_hydrolase_composite"/>
</dbReference>
<dbReference type="InterPro" id="IPR026912">
    <property type="entry name" value="Adenine_deam_C"/>
</dbReference>
<evidence type="ECO:0000256" key="5">
    <source>
        <dbReference type="ARBA" id="ARBA00047720"/>
    </source>
</evidence>
<feature type="domain" description="Amidohydrolase-related" evidence="7">
    <location>
        <begin position="50"/>
        <end position="330"/>
    </location>
</feature>
<evidence type="ECO:0000313" key="9">
    <source>
        <dbReference type="EMBL" id="PJJ75071.1"/>
    </source>
</evidence>
<dbReference type="Gene3D" id="2.30.40.10">
    <property type="entry name" value="Urease, subunit C, domain 1"/>
    <property type="match status" value="1"/>
</dbReference>
<name>A0A2M9CT78_9BACT</name>
<dbReference type="PANTHER" id="PTHR11113:SF2">
    <property type="entry name" value="ADENINE DEAMINASE"/>
    <property type="match status" value="1"/>
</dbReference>